<evidence type="ECO:0000313" key="3">
    <source>
        <dbReference type="Proteomes" id="UP000575241"/>
    </source>
</evidence>
<accession>A0A7W7K0F3</accession>
<gene>
    <name evidence="2" type="ORF">HNP52_001467</name>
</gene>
<dbReference type="EMBL" id="JACHLN010000001">
    <property type="protein sequence ID" value="MBB4838416.1"/>
    <property type="molecule type" value="Genomic_DNA"/>
</dbReference>
<dbReference type="Proteomes" id="UP000575241">
    <property type="component" value="Unassembled WGS sequence"/>
</dbReference>
<dbReference type="AlphaFoldDB" id="A0A7W7K0F3"/>
<comment type="caution">
    <text evidence="2">The sequence shown here is derived from an EMBL/GenBank/DDBJ whole genome shotgun (WGS) entry which is preliminary data.</text>
</comment>
<feature type="transmembrane region" description="Helical" evidence="1">
    <location>
        <begin position="86"/>
        <end position="109"/>
    </location>
</feature>
<feature type="transmembrane region" description="Helical" evidence="1">
    <location>
        <begin position="21"/>
        <end position="41"/>
    </location>
</feature>
<keyword evidence="1" id="KW-1133">Transmembrane helix</keyword>
<evidence type="ECO:0000313" key="2">
    <source>
        <dbReference type="EMBL" id="MBB4838416.1"/>
    </source>
</evidence>
<feature type="transmembrane region" description="Helical" evidence="1">
    <location>
        <begin position="53"/>
        <end position="74"/>
    </location>
</feature>
<organism evidence="2 3">
    <name type="scientific">Sphingomonas kyeonggiensis</name>
    <dbReference type="NCBI Taxonomy" id="1268553"/>
    <lineage>
        <taxon>Bacteria</taxon>
        <taxon>Pseudomonadati</taxon>
        <taxon>Pseudomonadota</taxon>
        <taxon>Alphaproteobacteria</taxon>
        <taxon>Sphingomonadales</taxon>
        <taxon>Sphingomonadaceae</taxon>
        <taxon>Sphingomonas</taxon>
    </lineage>
</organism>
<reference evidence="2 3" key="1">
    <citation type="submission" date="2020-08" db="EMBL/GenBank/DDBJ databases">
        <title>Functional genomics of gut bacteria from endangered species of beetles.</title>
        <authorList>
            <person name="Carlos-Shanley C."/>
        </authorList>
    </citation>
    <scope>NUCLEOTIDE SEQUENCE [LARGE SCALE GENOMIC DNA]</scope>
    <source>
        <strain evidence="2 3">S00224</strain>
    </source>
</reference>
<keyword evidence="3" id="KW-1185">Reference proteome</keyword>
<dbReference type="RefSeq" id="WP_184164510.1">
    <property type="nucleotide sequence ID" value="NZ_JACHLN010000001.1"/>
</dbReference>
<feature type="transmembrane region" description="Helical" evidence="1">
    <location>
        <begin position="121"/>
        <end position="145"/>
    </location>
</feature>
<protein>
    <submittedName>
        <fullName evidence="2">Uncharacterized protein</fullName>
    </submittedName>
</protein>
<evidence type="ECO:0000256" key="1">
    <source>
        <dbReference type="SAM" id="Phobius"/>
    </source>
</evidence>
<sequence>MNDRAASAVRSYDTTIDRAGLALGVGSMFAGLIVLGLLLLGGKRDPLSLVGGWMIGSLIAGIAITAVGGPVWVAMHVAGLRRARHAALVGALTALAIFIGAQTYGFGLFEMPPMDNRALVLRWLSALATSGILALFAAATATLMWRIAYRREY</sequence>
<proteinExistence type="predicted"/>
<keyword evidence="1" id="KW-0472">Membrane</keyword>
<name>A0A7W7K0F3_9SPHN</name>
<keyword evidence="1" id="KW-0812">Transmembrane</keyword>